<protein>
    <submittedName>
        <fullName evidence="1">Uncharacterized protein</fullName>
    </submittedName>
</protein>
<dbReference type="EMBL" id="MRVG01000010">
    <property type="protein sequence ID" value="PMB65149.1"/>
    <property type="molecule type" value="Genomic_DNA"/>
</dbReference>
<reference evidence="1 2" key="1">
    <citation type="journal article" date="2016" name="Appl. Microbiol. Biotechnol.">
        <title>Characterization of T-DNA insertion mutants with decreased virulence in the entomopathogenic fungus Beauveria bassiana JEF-007.</title>
        <authorList>
            <person name="Kim S."/>
            <person name="Lee S.J."/>
            <person name="Nai Y.S."/>
            <person name="Yu J.S."/>
            <person name="Lee M.R."/>
            <person name="Yang Y.T."/>
            <person name="Kim J.S."/>
        </authorList>
    </citation>
    <scope>NUCLEOTIDE SEQUENCE [LARGE SCALE GENOMIC DNA]</scope>
    <source>
        <strain evidence="1 2">JEF-007</strain>
    </source>
</reference>
<gene>
    <name evidence="1" type="ORF">BM221_008505</name>
</gene>
<accession>A0A2N6ND42</accession>
<sequence>MTPVSQRGDATYSHYEDTKEIQALNDFILENLDKKSYKPAAAVAAKTVGEIRAHVLSDRIAIVTPLSDQPVEISLVKSKGQHEEQVIKTADTYIILPDVRFRILPQGGNFHMAVLLLKNPETQ</sequence>
<dbReference type="AlphaFoldDB" id="A0A2N6ND42"/>
<proteinExistence type="predicted"/>
<name>A0A2N6ND42_BEABA</name>
<organism evidence="1 2">
    <name type="scientific">Beauveria bassiana</name>
    <name type="common">White muscardine disease fungus</name>
    <name type="synonym">Tritirachium shiotae</name>
    <dbReference type="NCBI Taxonomy" id="176275"/>
    <lineage>
        <taxon>Eukaryota</taxon>
        <taxon>Fungi</taxon>
        <taxon>Dikarya</taxon>
        <taxon>Ascomycota</taxon>
        <taxon>Pezizomycotina</taxon>
        <taxon>Sordariomycetes</taxon>
        <taxon>Hypocreomycetidae</taxon>
        <taxon>Hypocreales</taxon>
        <taxon>Cordycipitaceae</taxon>
        <taxon>Beauveria</taxon>
    </lineage>
</organism>
<evidence type="ECO:0000313" key="1">
    <source>
        <dbReference type="EMBL" id="PMB65149.1"/>
    </source>
</evidence>
<comment type="caution">
    <text evidence="1">The sequence shown here is derived from an EMBL/GenBank/DDBJ whole genome shotgun (WGS) entry which is preliminary data.</text>
</comment>
<dbReference type="Proteomes" id="UP000235728">
    <property type="component" value="Unassembled WGS sequence"/>
</dbReference>
<evidence type="ECO:0000313" key="2">
    <source>
        <dbReference type="Proteomes" id="UP000235728"/>
    </source>
</evidence>